<dbReference type="WBParaSite" id="ES5_v2.g17601.t1">
    <property type="protein sequence ID" value="ES5_v2.g17601.t1"/>
    <property type="gene ID" value="ES5_v2.g17601"/>
</dbReference>
<organism evidence="1 2">
    <name type="scientific">Panagrolaimus sp. ES5</name>
    <dbReference type="NCBI Taxonomy" id="591445"/>
    <lineage>
        <taxon>Eukaryota</taxon>
        <taxon>Metazoa</taxon>
        <taxon>Ecdysozoa</taxon>
        <taxon>Nematoda</taxon>
        <taxon>Chromadorea</taxon>
        <taxon>Rhabditida</taxon>
        <taxon>Tylenchina</taxon>
        <taxon>Panagrolaimomorpha</taxon>
        <taxon>Panagrolaimoidea</taxon>
        <taxon>Panagrolaimidae</taxon>
        <taxon>Panagrolaimus</taxon>
    </lineage>
</organism>
<evidence type="ECO:0000313" key="1">
    <source>
        <dbReference type="Proteomes" id="UP000887579"/>
    </source>
</evidence>
<protein>
    <submittedName>
        <fullName evidence="2">Uncharacterized protein</fullName>
    </submittedName>
</protein>
<proteinExistence type="predicted"/>
<reference evidence="2" key="1">
    <citation type="submission" date="2022-11" db="UniProtKB">
        <authorList>
            <consortium name="WormBaseParasite"/>
        </authorList>
    </citation>
    <scope>IDENTIFICATION</scope>
</reference>
<accession>A0AC34FJV7</accession>
<name>A0AC34FJV7_9BILA</name>
<evidence type="ECO:0000313" key="2">
    <source>
        <dbReference type="WBParaSite" id="ES5_v2.g17601.t1"/>
    </source>
</evidence>
<dbReference type="Proteomes" id="UP000887579">
    <property type="component" value="Unplaced"/>
</dbReference>
<sequence length="341" mass="38967">MLRLNNDVLFDVAKALIENDDQEKVYLFGLSGGQPWNALRRAFGSVKIIELHDKYYKIGWDKKLATFEYAGDKPHAKSLLDCIGNTVKELRIDTKDKIYYHVLATILHAKKLTSLTAYRKCSAKDITFFVLSCSSSLTNLKIAPALMTKDLQNQFTTDTLTLLDMDGLDFFPYCCKTSTLVVENIKGYSLWRAFYIRYKFSCDSGYIMSPHLSSITKVIFNENKNSPIFEEDEVSRLREVLPALEHLQFNYENPPKSGANNVTFDWSSILTSAFKVKENMIFNVTVILQPSSVDGFIKEVHENSFKGFKYDGTTPQYHCYSKSKRCAKKSGENLFKILVTK</sequence>